<proteinExistence type="predicted"/>
<comment type="caution">
    <text evidence="3">The sequence shown here is derived from an EMBL/GenBank/DDBJ whole genome shotgun (WGS) entry which is preliminary data.</text>
</comment>
<protein>
    <submittedName>
        <fullName evidence="3">Flagellar hook-length control protein FliK</fullName>
    </submittedName>
</protein>
<keyword evidence="3" id="KW-0969">Cilium</keyword>
<feature type="compositionally biased region" description="Acidic residues" evidence="1">
    <location>
        <begin position="82"/>
        <end position="91"/>
    </location>
</feature>
<evidence type="ECO:0000259" key="2">
    <source>
        <dbReference type="Pfam" id="PF02120"/>
    </source>
</evidence>
<dbReference type="RefSeq" id="WP_132700343.1">
    <property type="nucleotide sequence ID" value="NZ_SLZR01000003.1"/>
</dbReference>
<dbReference type="EMBL" id="SLZR01000003">
    <property type="protein sequence ID" value="TCS42421.1"/>
    <property type="molecule type" value="Genomic_DNA"/>
</dbReference>
<feature type="region of interest" description="Disordered" evidence="1">
    <location>
        <begin position="64"/>
        <end position="91"/>
    </location>
</feature>
<accession>A0A4R3IAZ6</accession>
<evidence type="ECO:0000313" key="4">
    <source>
        <dbReference type="Proteomes" id="UP000295793"/>
    </source>
</evidence>
<dbReference type="InterPro" id="IPR038610">
    <property type="entry name" value="FliK-like_C_sf"/>
</dbReference>
<dbReference type="InterPro" id="IPR021136">
    <property type="entry name" value="Flagellar_hook_control-like_C"/>
</dbReference>
<keyword evidence="3" id="KW-0282">Flagellum</keyword>
<evidence type="ECO:0000313" key="3">
    <source>
        <dbReference type="EMBL" id="TCS42421.1"/>
    </source>
</evidence>
<evidence type="ECO:0000256" key="1">
    <source>
        <dbReference type="SAM" id="MobiDB-lite"/>
    </source>
</evidence>
<dbReference type="InterPro" id="IPR052563">
    <property type="entry name" value="FliK"/>
</dbReference>
<feature type="compositionally biased region" description="Polar residues" evidence="1">
    <location>
        <begin position="395"/>
        <end position="404"/>
    </location>
</feature>
<feature type="region of interest" description="Disordered" evidence="1">
    <location>
        <begin position="1"/>
        <end position="32"/>
    </location>
</feature>
<reference evidence="3 4" key="1">
    <citation type="submission" date="2019-03" db="EMBL/GenBank/DDBJ databases">
        <title>Genomic Encyclopedia of Archaeal and Bacterial Type Strains, Phase II (KMG-II): from individual species to whole genera.</title>
        <authorList>
            <person name="Goeker M."/>
        </authorList>
    </citation>
    <scope>NUCLEOTIDE SEQUENCE [LARGE SCALE GENOMIC DNA]</scope>
    <source>
        <strain evidence="3 4">DSM 15388</strain>
    </source>
</reference>
<dbReference type="AlphaFoldDB" id="A0A4R3IAZ6"/>
<sequence length="448" mass="46920">MLQPMVSLSSGRDAGVIDSARSDANSGVTADARADHSSFDRLVRDYQSADKQIPAMKELAAGVKDASSKSGESSPLLPAADAESDPLDNINDDEGLMSYLMANSGAVADSGASDALGNQALAGAAMAETLDTETGLQLQAANLELATVSGEGESLDTIGLDGELANGQGLTQQGGLLEGVNAKGSEAAVSQSRLSGEKTTAEQVLNSTSISTDAAKQNLATAQTTQALSEDAVLEQNQQVLSQQGLKDSAKQVDINQSQMLAQQGADADELLDAGLEKNLRTPADMLHSSNVQAKNQPSLDLQNIQQGDNFNRPMRLANAATALSERIQTMISSNTQNATVRLDPPELGSMEIRIQVKNDQTHVQIITSSAQTREALEQQSVRLREALVDQGLNLSNLDVSDQQTQERSGNGESGSGQRGGGLLGEGEPLDEPESIVSTTLGFIDQYV</sequence>
<name>A0A4R3IAZ6_9GAMM</name>
<dbReference type="PANTHER" id="PTHR37533:SF2">
    <property type="entry name" value="FLAGELLAR HOOK-LENGTH CONTROL PROTEIN"/>
    <property type="match status" value="1"/>
</dbReference>
<feature type="domain" description="Flagellar hook-length control protein-like C-terminal" evidence="2">
    <location>
        <begin position="326"/>
        <end position="407"/>
    </location>
</feature>
<dbReference type="CDD" id="cd17470">
    <property type="entry name" value="T3SS_Flik_C"/>
    <property type="match status" value="1"/>
</dbReference>
<dbReference type="Pfam" id="PF02120">
    <property type="entry name" value="Flg_hook"/>
    <property type="match status" value="1"/>
</dbReference>
<dbReference type="Proteomes" id="UP000295793">
    <property type="component" value="Unassembled WGS sequence"/>
</dbReference>
<feature type="compositionally biased region" description="Gly residues" evidence="1">
    <location>
        <begin position="412"/>
        <end position="425"/>
    </location>
</feature>
<feature type="region of interest" description="Disordered" evidence="1">
    <location>
        <begin position="395"/>
        <end position="437"/>
    </location>
</feature>
<keyword evidence="4" id="KW-1185">Reference proteome</keyword>
<dbReference type="PANTHER" id="PTHR37533">
    <property type="entry name" value="FLAGELLAR HOOK-LENGTH CONTROL PROTEIN"/>
    <property type="match status" value="1"/>
</dbReference>
<feature type="compositionally biased region" description="Polar residues" evidence="1">
    <location>
        <begin position="1"/>
        <end position="10"/>
    </location>
</feature>
<keyword evidence="3" id="KW-0966">Cell projection</keyword>
<dbReference type="OrthoDB" id="1792985at2"/>
<gene>
    <name evidence="3" type="ORF">BCF53_10382</name>
</gene>
<organism evidence="3 4">
    <name type="scientific">Reinekea marinisedimentorum</name>
    <dbReference type="NCBI Taxonomy" id="230495"/>
    <lineage>
        <taxon>Bacteria</taxon>
        <taxon>Pseudomonadati</taxon>
        <taxon>Pseudomonadota</taxon>
        <taxon>Gammaproteobacteria</taxon>
        <taxon>Oceanospirillales</taxon>
        <taxon>Saccharospirillaceae</taxon>
        <taxon>Reinekea</taxon>
    </lineage>
</organism>
<dbReference type="Gene3D" id="3.30.750.140">
    <property type="match status" value="1"/>
</dbReference>